<evidence type="ECO:0000313" key="3">
    <source>
        <dbReference type="Proteomes" id="UP000178129"/>
    </source>
</evidence>
<dbReference type="AlphaFoldDB" id="A0A1E1L6B6"/>
<dbReference type="InParanoid" id="A0A1E1L6B6"/>
<proteinExistence type="predicted"/>
<feature type="domain" description="Myb-like DNA-binding" evidence="1">
    <location>
        <begin position="226"/>
        <end position="277"/>
    </location>
</feature>
<sequence length="285" mass="32706">MKPAEAYAWFITTFTHENKLHDEGIFGGYGGTDFPLWRLIETALRRCIDDQRRFLKAGISTTTIPQEFIHTDLEDTKREELEKEQKKEEGTEGVTDCFSEEYARTYQIRNAIREFFVLNDLNCVIARNYIIERDEDGELNDVDLTQEVWDQKRSGLKGTRGRIYIIFETTARNAEFTGMEDDSSPDDLVQPGDDMDLRGEDLDFDEEDHVIRNLQPRIVSVEEAVEDNYKLLLSIIGQITDNNELVGLNWKLVAEDLGLESGATAAEKWTRFKAKNGVTGIHLGR</sequence>
<protein>
    <recommendedName>
        <fullName evidence="1">Myb-like DNA-binding domain-containing protein</fullName>
    </recommendedName>
</protein>
<accession>A0A1E1L6B6</accession>
<evidence type="ECO:0000259" key="1">
    <source>
        <dbReference type="Pfam" id="PF22980"/>
    </source>
</evidence>
<dbReference type="Proteomes" id="UP000178129">
    <property type="component" value="Unassembled WGS sequence"/>
</dbReference>
<comment type="caution">
    <text evidence="2">The sequence shown here is derived from an EMBL/GenBank/DDBJ whole genome shotgun (WGS) entry which is preliminary data.</text>
</comment>
<name>A0A1E1L6B6_9HELO</name>
<evidence type="ECO:0000313" key="2">
    <source>
        <dbReference type="EMBL" id="CZT06001.1"/>
    </source>
</evidence>
<dbReference type="InterPro" id="IPR054505">
    <property type="entry name" value="Myb_DNA-bind_8"/>
</dbReference>
<reference evidence="3" key="1">
    <citation type="submission" date="2016-03" db="EMBL/GenBank/DDBJ databases">
        <authorList>
            <person name="Ploux O."/>
        </authorList>
    </citation>
    <scope>NUCLEOTIDE SEQUENCE [LARGE SCALE GENOMIC DNA]</scope>
    <source>
        <strain evidence="3">UK7</strain>
    </source>
</reference>
<organism evidence="2 3">
    <name type="scientific">Rhynchosporium graminicola</name>
    <dbReference type="NCBI Taxonomy" id="2792576"/>
    <lineage>
        <taxon>Eukaryota</taxon>
        <taxon>Fungi</taxon>
        <taxon>Dikarya</taxon>
        <taxon>Ascomycota</taxon>
        <taxon>Pezizomycotina</taxon>
        <taxon>Leotiomycetes</taxon>
        <taxon>Helotiales</taxon>
        <taxon>Ploettnerulaceae</taxon>
        <taxon>Rhynchosporium</taxon>
    </lineage>
</organism>
<dbReference type="Pfam" id="PF22980">
    <property type="entry name" value="Myb_DNA-bind_8"/>
    <property type="match status" value="1"/>
</dbReference>
<dbReference type="EMBL" id="FJUW01000037">
    <property type="protein sequence ID" value="CZT06001.1"/>
    <property type="molecule type" value="Genomic_DNA"/>
</dbReference>
<keyword evidence="3" id="KW-1185">Reference proteome</keyword>
<gene>
    <name evidence="2" type="ORF">RCO7_05184</name>
</gene>